<feature type="region of interest" description="Disordered" evidence="1">
    <location>
        <begin position="90"/>
        <end position="113"/>
    </location>
</feature>
<evidence type="ECO:0008006" key="5">
    <source>
        <dbReference type="Google" id="ProtNLM"/>
    </source>
</evidence>
<protein>
    <recommendedName>
        <fullName evidence="5">DUF4148 domain-containing protein</fullName>
    </recommendedName>
</protein>
<evidence type="ECO:0000256" key="2">
    <source>
        <dbReference type="SAM" id="SignalP"/>
    </source>
</evidence>
<dbReference type="AlphaFoldDB" id="A0A3M9XTH3"/>
<evidence type="ECO:0000313" key="4">
    <source>
        <dbReference type="Proteomes" id="UP000268623"/>
    </source>
</evidence>
<keyword evidence="2" id="KW-0732">Signal</keyword>
<evidence type="ECO:0000256" key="1">
    <source>
        <dbReference type="SAM" id="MobiDB-lite"/>
    </source>
</evidence>
<dbReference type="EMBL" id="QWDD01000001">
    <property type="protein sequence ID" value="RNJ51553.1"/>
    <property type="molecule type" value="Genomic_DNA"/>
</dbReference>
<comment type="caution">
    <text evidence="3">The sequence shown here is derived from an EMBL/GenBank/DDBJ whole genome shotgun (WGS) entry which is preliminary data.</text>
</comment>
<proteinExistence type="predicted"/>
<organism evidence="3 4">
    <name type="scientific">Methylocystis hirsuta</name>
    <dbReference type="NCBI Taxonomy" id="369798"/>
    <lineage>
        <taxon>Bacteria</taxon>
        <taxon>Pseudomonadati</taxon>
        <taxon>Pseudomonadota</taxon>
        <taxon>Alphaproteobacteria</taxon>
        <taxon>Hyphomicrobiales</taxon>
        <taxon>Methylocystaceae</taxon>
        <taxon>Methylocystis</taxon>
    </lineage>
</organism>
<keyword evidence="4" id="KW-1185">Reference proteome</keyword>
<name>A0A3M9XTH3_9HYPH</name>
<accession>A0A3M9XTH3</accession>
<sequence>MMFARLALVLICVLAAGAAFAQEAPSSGGAFIGRLFDATGLRTPPPPAQDFVRASRSEEMRYRAFDPTSAKDSKRKSAADLRAMGAELEAAAAENRRRAGRVAAPDSPDKPAR</sequence>
<reference evidence="3 4" key="1">
    <citation type="submission" date="2018-08" db="EMBL/GenBank/DDBJ databases">
        <title>Genome sequence of Methylocystis hirsuta CSC1, a methanotroph able to accumulate PHAs.</title>
        <authorList>
            <person name="Bordel S."/>
            <person name="Rodriguez E."/>
            <person name="Gancedo J."/>
            <person name="Munoz R."/>
        </authorList>
    </citation>
    <scope>NUCLEOTIDE SEQUENCE [LARGE SCALE GENOMIC DNA]</scope>
    <source>
        <strain evidence="3 4">CSC1</strain>
    </source>
</reference>
<evidence type="ECO:0000313" key="3">
    <source>
        <dbReference type="EMBL" id="RNJ51553.1"/>
    </source>
</evidence>
<dbReference type="Proteomes" id="UP000268623">
    <property type="component" value="Unassembled WGS sequence"/>
</dbReference>
<gene>
    <name evidence="3" type="ORF">D1O30_05115</name>
</gene>
<dbReference type="RefSeq" id="WP_123177411.1">
    <property type="nucleotide sequence ID" value="NZ_QWDD01000001.1"/>
</dbReference>
<dbReference type="OrthoDB" id="8456464at2"/>
<feature type="signal peptide" evidence="2">
    <location>
        <begin position="1"/>
        <end position="21"/>
    </location>
</feature>
<feature type="chain" id="PRO_5017965153" description="DUF4148 domain-containing protein" evidence="2">
    <location>
        <begin position="22"/>
        <end position="113"/>
    </location>
</feature>